<protein>
    <submittedName>
        <fullName evidence="1">Uncharacterized protein</fullName>
    </submittedName>
</protein>
<dbReference type="EMBL" id="HBIK01017180">
    <property type="protein sequence ID" value="CAE0383126.1"/>
    <property type="molecule type" value="Transcribed_RNA"/>
</dbReference>
<name>A0A7S3NVB7_EUPCR</name>
<organism evidence="1">
    <name type="scientific">Euplotes crassus</name>
    <dbReference type="NCBI Taxonomy" id="5936"/>
    <lineage>
        <taxon>Eukaryota</taxon>
        <taxon>Sar</taxon>
        <taxon>Alveolata</taxon>
        <taxon>Ciliophora</taxon>
        <taxon>Intramacronucleata</taxon>
        <taxon>Spirotrichea</taxon>
        <taxon>Hypotrichia</taxon>
        <taxon>Euplotida</taxon>
        <taxon>Euplotidae</taxon>
        <taxon>Moneuplotes</taxon>
    </lineage>
</organism>
<gene>
    <name evidence="1" type="ORF">ECRA1380_LOCUS8088</name>
</gene>
<evidence type="ECO:0000313" key="1">
    <source>
        <dbReference type="EMBL" id="CAE0383126.1"/>
    </source>
</evidence>
<proteinExistence type="predicted"/>
<reference evidence="1" key="1">
    <citation type="submission" date="2021-01" db="EMBL/GenBank/DDBJ databases">
        <authorList>
            <person name="Corre E."/>
            <person name="Pelletier E."/>
            <person name="Niang G."/>
            <person name="Scheremetjew M."/>
            <person name="Finn R."/>
            <person name="Kale V."/>
            <person name="Holt S."/>
            <person name="Cochrane G."/>
            <person name="Meng A."/>
            <person name="Brown T."/>
            <person name="Cohen L."/>
        </authorList>
    </citation>
    <scope>NUCLEOTIDE SEQUENCE</scope>
    <source>
        <strain evidence="1">CT5</strain>
    </source>
</reference>
<accession>A0A7S3NVB7</accession>
<sequence>MSNSVDKRRAQDISFPGMNSKNVLSSTFGCTFDKYNSVYFKENSKAFHSRDTPGPGLYESDSNFSSKMKNISYSFSKDDRKIKKIKTSKVSPLDFNFNDAFKKIIKKELMVKMGKAKREVDFTKYTSQNEILVRKGLY</sequence>
<dbReference type="AlphaFoldDB" id="A0A7S3NVB7"/>